<dbReference type="Gene3D" id="3.40.1440.10">
    <property type="entry name" value="GIY-YIG endonuclease"/>
    <property type="match status" value="1"/>
</dbReference>
<proteinExistence type="predicted"/>
<evidence type="ECO:0000259" key="3">
    <source>
        <dbReference type="PROSITE" id="PS50164"/>
    </source>
</evidence>
<evidence type="ECO:0000256" key="2">
    <source>
        <dbReference type="ARBA" id="ARBA00022842"/>
    </source>
</evidence>
<protein>
    <recommendedName>
        <fullName evidence="3">GIY-YIG domain-containing protein</fullName>
    </recommendedName>
</protein>
<name>A0A6J5TAX2_9CAUD</name>
<keyword evidence="2" id="KW-0460">Magnesium</keyword>
<dbReference type="InterPro" id="IPR035901">
    <property type="entry name" value="GIY-YIG_endonuc_sf"/>
</dbReference>
<gene>
    <name evidence="4" type="ORF">UFOVP71_309</name>
</gene>
<sequence>MNCKNTPTQRKRRTDRNHAIYELFCEVTGESYIGLTVVSGTALSSVRGRFNRHLSRANTESKDWNLCEALRTYGREGFTPYLLEVVRGKTAAHARERELTAIMKPALNTL</sequence>
<accession>A0A6J5TAX2</accession>
<feature type="domain" description="GIY-YIG" evidence="3">
    <location>
        <begin position="16"/>
        <end position="109"/>
    </location>
</feature>
<reference evidence="4" key="1">
    <citation type="submission" date="2020-05" db="EMBL/GenBank/DDBJ databases">
        <authorList>
            <person name="Chiriac C."/>
            <person name="Salcher M."/>
            <person name="Ghai R."/>
            <person name="Kavagutti S V."/>
        </authorList>
    </citation>
    <scope>NUCLEOTIDE SEQUENCE</scope>
</reference>
<organism evidence="4">
    <name type="scientific">uncultured Caudovirales phage</name>
    <dbReference type="NCBI Taxonomy" id="2100421"/>
    <lineage>
        <taxon>Viruses</taxon>
        <taxon>Duplodnaviria</taxon>
        <taxon>Heunggongvirae</taxon>
        <taxon>Uroviricota</taxon>
        <taxon>Caudoviricetes</taxon>
        <taxon>Peduoviridae</taxon>
        <taxon>Maltschvirus</taxon>
        <taxon>Maltschvirus maltsch</taxon>
    </lineage>
</organism>
<dbReference type="PROSITE" id="PS50164">
    <property type="entry name" value="GIY_YIG"/>
    <property type="match status" value="1"/>
</dbReference>
<dbReference type="InterPro" id="IPR000305">
    <property type="entry name" value="GIY-YIG_endonuc"/>
</dbReference>
<comment type="cofactor">
    <cofactor evidence="1">
        <name>Mg(2+)</name>
        <dbReference type="ChEBI" id="CHEBI:18420"/>
    </cofactor>
</comment>
<dbReference type="SUPFAM" id="SSF82771">
    <property type="entry name" value="GIY-YIG endonuclease"/>
    <property type="match status" value="1"/>
</dbReference>
<dbReference type="EMBL" id="LR797824">
    <property type="protein sequence ID" value="CAB4241771.1"/>
    <property type="molecule type" value="Genomic_DNA"/>
</dbReference>
<evidence type="ECO:0000313" key="4">
    <source>
        <dbReference type="EMBL" id="CAB4241771.1"/>
    </source>
</evidence>
<evidence type="ECO:0000256" key="1">
    <source>
        <dbReference type="ARBA" id="ARBA00001946"/>
    </source>
</evidence>